<evidence type="ECO:0000313" key="3">
    <source>
        <dbReference type="Proteomes" id="UP000503003"/>
    </source>
</evidence>
<protein>
    <submittedName>
        <fullName evidence="2">Uncharacterized protein</fullName>
    </submittedName>
</protein>
<evidence type="ECO:0000256" key="1">
    <source>
        <dbReference type="SAM" id="Phobius"/>
    </source>
</evidence>
<dbReference type="KEGG" id="vzi:G5S32_07825"/>
<keyword evidence="1" id="KW-0472">Membrane</keyword>
<keyword evidence="1" id="KW-1133">Transmembrane helix</keyword>
<keyword evidence="3" id="KW-1185">Reference proteome</keyword>
<accession>A0A6G7CIK2</accession>
<proteinExistence type="predicted"/>
<dbReference type="AlphaFoldDB" id="A0A6G7CIK2"/>
<feature type="transmembrane region" description="Helical" evidence="1">
    <location>
        <begin position="12"/>
        <end position="35"/>
    </location>
</feature>
<reference evidence="2 3" key="1">
    <citation type="submission" date="2020-02" db="EMBL/GenBank/DDBJ databases">
        <title>A complete genome of a marine bacterium Vibrio sp. ZWAL4003 isolated from the mangrove sediment with the ability to degrade polysaccharides.</title>
        <authorList>
            <person name="Wu J."/>
            <person name="Qu W."/>
            <person name="Zeng R."/>
        </authorList>
    </citation>
    <scope>NUCLEOTIDE SEQUENCE [LARGE SCALE GENOMIC DNA]</scope>
    <source>
        <strain evidence="2 3">ZWAL4003</strain>
    </source>
</reference>
<dbReference type="RefSeq" id="WP_165311479.1">
    <property type="nucleotide sequence ID" value="NZ_CP049331.1"/>
</dbReference>
<keyword evidence="1" id="KW-0812">Transmembrane</keyword>
<gene>
    <name evidence="2" type="ORF">G5S32_07825</name>
</gene>
<evidence type="ECO:0000313" key="2">
    <source>
        <dbReference type="EMBL" id="QIH41900.1"/>
    </source>
</evidence>
<sequence>MMRKIEFIGHARALSLSMSSVFGGVAMLLIMQFIFSIDQNAFTYGAVIVGAIFQYKTTVWKCESNLSADNDEIYLFGIPAALRYQKSILGRRYIRVTSLTSSGYHRVKVYEPWVSKSDWQIMLKKCT</sequence>
<organism evidence="2 3">
    <name type="scientific">Vibrio ziniensis</name>
    <dbReference type="NCBI Taxonomy" id="2711221"/>
    <lineage>
        <taxon>Bacteria</taxon>
        <taxon>Pseudomonadati</taxon>
        <taxon>Pseudomonadota</taxon>
        <taxon>Gammaproteobacteria</taxon>
        <taxon>Vibrionales</taxon>
        <taxon>Vibrionaceae</taxon>
        <taxon>Vibrio</taxon>
    </lineage>
</organism>
<dbReference type="Proteomes" id="UP000503003">
    <property type="component" value="Chromosome 1"/>
</dbReference>
<name>A0A6G7CIK2_9VIBR</name>
<dbReference type="EMBL" id="CP049331">
    <property type="protein sequence ID" value="QIH41900.1"/>
    <property type="molecule type" value="Genomic_DNA"/>
</dbReference>